<dbReference type="FunFam" id="2.40.30.170:FF:000010">
    <property type="entry name" value="Efflux RND transporter periplasmic adaptor subunit"/>
    <property type="match status" value="1"/>
</dbReference>
<feature type="domain" description="CzcB-like barrel-sandwich hybrid" evidence="7">
    <location>
        <begin position="64"/>
        <end position="190"/>
    </location>
</feature>
<sequence>MNRHCVGAFALGLAGLLAACSDGRAQDKDKKKEQASIPVEVATARIGPIEAAYRGTTTLEAENEATVTAKTGGVIEQVLVEEGERVHAGQVLARLESERLRLEVARAKAALDKLEQDYQRNASVFQRNLVSREAFERIKFELDGARAAYDLARLALREADIRAPFEGVVAQRHIKVGNTIQPGSPAFRITRMDRLQAPIYVPERDIHKLAVGQPASLSVDAWPGRIFAGRILRINPVVDAASGTVKVTVAMAEGQAELKPGMFGRIEIRYDRHDAALLIPKDAVLTEDAQYAVFVVADGRARRRAIQVGYSDERHYEVLSGLAAGEQVVVTGQARLKDDSRVEIVKADGAAGAASAADARRQG</sequence>
<evidence type="ECO:0000256" key="5">
    <source>
        <dbReference type="ARBA" id="ARBA00058766"/>
    </source>
</evidence>
<dbReference type="Proteomes" id="UP000199771">
    <property type="component" value="Unassembled WGS sequence"/>
</dbReference>
<keyword evidence="3" id="KW-0862">Zinc</keyword>
<evidence type="ECO:0000259" key="8">
    <source>
        <dbReference type="Pfam" id="PF25989"/>
    </source>
</evidence>
<evidence type="ECO:0000313" key="10">
    <source>
        <dbReference type="Proteomes" id="UP000199771"/>
    </source>
</evidence>
<keyword evidence="2" id="KW-0813">Transport</keyword>
<protein>
    <submittedName>
        <fullName evidence="9">Barrel-sandwich domain of CusB or HlyD membrane-fusion</fullName>
    </submittedName>
</protein>
<evidence type="ECO:0000259" key="7">
    <source>
        <dbReference type="Pfam" id="PF25973"/>
    </source>
</evidence>
<dbReference type="STRING" id="1076937.SAMN04488120_101101"/>
<dbReference type="OrthoDB" id="9806939at2"/>
<evidence type="ECO:0000256" key="2">
    <source>
        <dbReference type="ARBA" id="ARBA00022448"/>
    </source>
</evidence>
<dbReference type="Gene3D" id="2.40.50.100">
    <property type="match status" value="1"/>
</dbReference>
<comment type="function">
    <text evidence="5">CzcA and CzcB together would act in zinc efflux nearly as effectively as the complete czc efflux system (CzcABC). The CzcB protein is thought to funnel zinc cations to the CzcA transport protein.</text>
</comment>
<dbReference type="InterPro" id="IPR006143">
    <property type="entry name" value="RND_pump_MFP"/>
</dbReference>
<evidence type="ECO:0000256" key="1">
    <source>
        <dbReference type="ARBA" id="ARBA00009477"/>
    </source>
</evidence>
<dbReference type="EMBL" id="FOOC01000001">
    <property type="protein sequence ID" value="SFF23813.1"/>
    <property type="molecule type" value="Genomic_DNA"/>
</dbReference>
<reference evidence="9 10" key="1">
    <citation type="submission" date="2016-10" db="EMBL/GenBank/DDBJ databases">
        <authorList>
            <person name="de Groot N.N."/>
        </authorList>
    </citation>
    <scope>NUCLEOTIDE SEQUENCE [LARGE SCALE GENOMIC DNA]</scope>
    <source>
        <strain evidence="9 10">DSM 23609</strain>
    </source>
</reference>
<dbReference type="AlphaFoldDB" id="A0A1I2H340"/>
<dbReference type="Gene3D" id="2.40.30.170">
    <property type="match status" value="1"/>
</dbReference>
<keyword evidence="10" id="KW-1185">Reference proteome</keyword>
<proteinExistence type="inferred from homology"/>
<comment type="similarity">
    <text evidence="1">Belongs to the membrane fusion protein (MFP) (TC 8.A.1) family.</text>
</comment>
<dbReference type="Gene3D" id="1.10.287.470">
    <property type="entry name" value="Helix hairpin bin"/>
    <property type="match status" value="1"/>
</dbReference>
<dbReference type="Gene3D" id="2.40.420.20">
    <property type="match status" value="1"/>
</dbReference>
<evidence type="ECO:0000313" key="9">
    <source>
        <dbReference type="EMBL" id="SFF23813.1"/>
    </source>
</evidence>
<dbReference type="PANTHER" id="PTHR30469:SF38">
    <property type="entry name" value="HLYD FAMILY SECRETION PROTEIN"/>
    <property type="match status" value="1"/>
</dbReference>
<dbReference type="PANTHER" id="PTHR30469">
    <property type="entry name" value="MULTIDRUG RESISTANCE PROTEIN MDTA"/>
    <property type="match status" value="1"/>
</dbReference>
<organism evidence="9 10">
    <name type="scientific">Fontimonas thermophila</name>
    <dbReference type="NCBI Taxonomy" id="1076937"/>
    <lineage>
        <taxon>Bacteria</taxon>
        <taxon>Pseudomonadati</taxon>
        <taxon>Pseudomonadota</taxon>
        <taxon>Gammaproteobacteria</taxon>
        <taxon>Nevskiales</taxon>
        <taxon>Nevskiaceae</taxon>
        <taxon>Fontimonas</taxon>
    </lineage>
</organism>
<dbReference type="InterPro" id="IPR058647">
    <property type="entry name" value="BSH_CzcB-like"/>
</dbReference>
<dbReference type="FunFam" id="2.40.420.20:FF:000006">
    <property type="entry name" value="RND family efflux transporter MFP subunit"/>
    <property type="match status" value="1"/>
</dbReference>
<dbReference type="RefSeq" id="WP_091529968.1">
    <property type="nucleotide sequence ID" value="NZ_FOOC01000001.1"/>
</dbReference>
<name>A0A1I2H340_9GAMM</name>
<feature type="domain" description="YknX-like C-terminal permuted SH3-like" evidence="8">
    <location>
        <begin position="277"/>
        <end position="343"/>
    </location>
</feature>
<keyword evidence="4" id="KW-0105">Cadmium resistance</keyword>
<evidence type="ECO:0000259" key="6">
    <source>
        <dbReference type="Pfam" id="PF25954"/>
    </source>
</evidence>
<dbReference type="PROSITE" id="PS51257">
    <property type="entry name" value="PROKAR_LIPOPROTEIN"/>
    <property type="match status" value="1"/>
</dbReference>
<dbReference type="SUPFAM" id="SSF111369">
    <property type="entry name" value="HlyD-like secretion proteins"/>
    <property type="match status" value="1"/>
</dbReference>
<accession>A0A1I2H340</accession>
<dbReference type="GO" id="GO:0015562">
    <property type="term" value="F:efflux transmembrane transporter activity"/>
    <property type="evidence" value="ECO:0007669"/>
    <property type="project" value="TreeGrafter"/>
</dbReference>
<evidence type="ECO:0000256" key="3">
    <source>
        <dbReference type="ARBA" id="ARBA00022833"/>
    </source>
</evidence>
<dbReference type="InterPro" id="IPR058792">
    <property type="entry name" value="Beta-barrel_RND_2"/>
</dbReference>
<dbReference type="NCBIfam" id="TIGR01730">
    <property type="entry name" value="RND_mfp"/>
    <property type="match status" value="1"/>
</dbReference>
<dbReference type="InterPro" id="IPR058637">
    <property type="entry name" value="YknX-like_C"/>
</dbReference>
<dbReference type="GO" id="GO:1990281">
    <property type="term" value="C:efflux pump complex"/>
    <property type="evidence" value="ECO:0007669"/>
    <property type="project" value="TreeGrafter"/>
</dbReference>
<gene>
    <name evidence="9" type="ORF">SAMN04488120_101101</name>
</gene>
<feature type="domain" description="CusB-like beta-barrel" evidence="6">
    <location>
        <begin position="200"/>
        <end position="269"/>
    </location>
</feature>
<dbReference type="Pfam" id="PF25973">
    <property type="entry name" value="BSH_CzcB"/>
    <property type="match status" value="1"/>
</dbReference>
<dbReference type="Pfam" id="PF25954">
    <property type="entry name" value="Beta-barrel_RND_2"/>
    <property type="match status" value="1"/>
</dbReference>
<evidence type="ECO:0000256" key="4">
    <source>
        <dbReference type="ARBA" id="ARBA00043263"/>
    </source>
</evidence>
<dbReference type="GO" id="GO:0046686">
    <property type="term" value="P:response to cadmium ion"/>
    <property type="evidence" value="ECO:0007669"/>
    <property type="project" value="UniProtKB-KW"/>
</dbReference>
<dbReference type="Pfam" id="PF25989">
    <property type="entry name" value="YknX_C"/>
    <property type="match status" value="1"/>
</dbReference>